<sequence length="424" mass="45386">MDSRATTSFPSMALIRQALLRAPIVDLADAVERAIGPYLSARPVKPGARVALAVGSRGIFGIDTIVRVCVKALKDRGLEPFIVPAMGSHGGATADGQKKVLAGYGITGEAMGVPVVSDMDTMEIDRLSCGMPVRVSKTALEADYILPVNRVKPHTKFSGPIESGLAKMLAVGLGKADGAATIHRFAVAHSFGVIEQAAEVILQHCNVLCGLALVEDGCGNVSRIEAVAPEEMMEREKVLLKEAYATMARIPFDLLDILIVDRIGKNISGIGMDANVTGRHRDITGDFFVAPHARRIFVRDLAPESAGNANGIGLADFTTSRLVSAMDREKTYANALAAISPEKAAVPPWFDTDREALAACGRTCGCESFDTARIVRICDTFHLETFWVSKALESDMARIDGLERLIDWAPMAFDAEGNLSDGFE</sequence>
<gene>
    <name evidence="2" type="ordered locus">Dole_1169</name>
</gene>
<dbReference type="Proteomes" id="UP000008561">
    <property type="component" value="Chromosome"/>
</dbReference>
<dbReference type="EMBL" id="CP000859">
    <property type="protein sequence ID" value="ABW66975.1"/>
    <property type="molecule type" value="Genomic_DNA"/>
</dbReference>
<dbReference type="KEGG" id="dol:Dole_1169"/>
<dbReference type="GO" id="GO:0050043">
    <property type="term" value="F:lactate racemase activity"/>
    <property type="evidence" value="ECO:0007669"/>
    <property type="project" value="InterPro"/>
</dbReference>
<evidence type="ECO:0000313" key="2">
    <source>
        <dbReference type="EMBL" id="ABW66975.1"/>
    </source>
</evidence>
<dbReference type="OrthoDB" id="9788398at2"/>
<dbReference type="HOGENOM" id="CLU_055092_0_0_7"/>
<accession>A8ZXL7</accession>
<proteinExistence type="predicted"/>
<dbReference type="STRING" id="96561.Dole_1169"/>
<feature type="domain" description="LarA-like N-terminal" evidence="1">
    <location>
        <begin position="47"/>
        <end position="184"/>
    </location>
</feature>
<reference evidence="2 3" key="1">
    <citation type="submission" date="2007-10" db="EMBL/GenBank/DDBJ databases">
        <title>Complete sequence of Desulfococcus oleovorans Hxd3.</title>
        <authorList>
            <consortium name="US DOE Joint Genome Institute"/>
            <person name="Copeland A."/>
            <person name="Lucas S."/>
            <person name="Lapidus A."/>
            <person name="Barry K."/>
            <person name="Glavina del Rio T."/>
            <person name="Dalin E."/>
            <person name="Tice H."/>
            <person name="Pitluck S."/>
            <person name="Kiss H."/>
            <person name="Brettin T."/>
            <person name="Bruce D."/>
            <person name="Detter J.C."/>
            <person name="Han C."/>
            <person name="Schmutz J."/>
            <person name="Larimer F."/>
            <person name="Land M."/>
            <person name="Hauser L."/>
            <person name="Kyrpides N."/>
            <person name="Kim E."/>
            <person name="Wawrik B."/>
            <person name="Richardson P."/>
        </authorList>
    </citation>
    <scope>NUCLEOTIDE SEQUENCE [LARGE SCALE GENOMIC DNA]</scope>
    <source>
        <strain evidence="3">DSM 6200 / JCM 39069 / Hxd3</strain>
    </source>
</reference>
<evidence type="ECO:0000259" key="1">
    <source>
        <dbReference type="Pfam" id="PF09861"/>
    </source>
</evidence>
<dbReference type="eggNOG" id="COG2768">
    <property type="taxonomic scope" value="Bacteria"/>
</dbReference>
<evidence type="ECO:0000313" key="3">
    <source>
        <dbReference type="Proteomes" id="UP000008561"/>
    </source>
</evidence>
<dbReference type="AlphaFoldDB" id="A8ZXL7"/>
<dbReference type="InterPro" id="IPR018657">
    <property type="entry name" value="LarA-like_N"/>
</dbReference>
<dbReference type="Gene3D" id="3.40.50.11440">
    <property type="match status" value="1"/>
</dbReference>
<dbReference type="RefSeq" id="WP_012174593.1">
    <property type="nucleotide sequence ID" value="NC_009943.1"/>
</dbReference>
<name>A8ZXL7_DESOH</name>
<organism evidence="2 3">
    <name type="scientific">Desulfosudis oleivorans (strain DSM 6200 / JCM 39069 / Hxd3)</name>
    <name type="common">Desulfococcus oleovorans</name>
    <dbReference type="NCBI Taxonomy" id="96561"/>
    <lineage>
        <taxon>Bacteria</taxon>
        <taxon>Pseudomonadati</taxon>
        <taxon>Thermodesulfobacteriota</taxon>
        <taxon>Desulfobacteria</taxon>
        <taxon>Desulfobacterales</taxon>
        <taxon>Desulfosudaceae</taxon>
        <taxon>Desulfosudis</taxon>
    </lineage>
</organism>
<keyword evidence="3" id="KW-1185">Reference proteome</keyword>
<dbReference type="Pfam" id="PF09861">
    <property type="entry name" value="Lar_N"/>
    <property type="match status" value="1"/>
</dbReference>
<protein>
    <submittedName>
        <fullName evidence="2">Iron-sulfur cluster binding protein</fullName>
    </submittedName>
</protein>